<dbReference type="PROSITE" id="PS51670">
    <property type="entry name" value="SHKT"/>
    <property type="match status" value="1"/>
</dbReference>
<protein>
    <submittedName>
        <fullName evidence="6">ShKT domain-containing protein</fullName>
    </submittedName>
</protein>
<keyword evidence="2" id="KW-0732">Signal</keyword>
<feature type="disulfide bond" evidence="1">
    <location>
        <begin position="64"/>
        <end position="98"/>
    </location>
</feature>
<accession>A0A183JB62</accession>
<sequence>MHVVSATTLFAYACFLTIGTEASLLTRARTKRQYGPPMQPQPMADREPVMPVAPPQMAAYPGTCQDQHTNCCFWASQNQCNVNPYYMRSICQNSCGTCGCQIMYAPMCQVALNIAACSVPVPVAPAPMPYNPPVAYPGKCRFYTHITST</sequence>
<evidence type="ECO:0000259" key="3">
    <source>
        <dbReference type="PROSITE" id="PS51670"/>
    </source>
</evidence>
<evidence type="ECO:0000313" key="4">
    <source>
        <dbReference type="EMBL" id="VDP54167.1"/>
    </source>
</evidence>
<keyword evidence="1" id="KW-1015">Disulfide bond</keyword>
<organism evidence="6">
    <name type="scientific">Soboliphyme baturini</name>
    <dbReference type="NCBI Taxonomy" id="241478"/>
    <lineage>
        <taxon>Eukaryota</taxon>
        <taxon>Metazoa</taxon>
        <taxon>Ecdysozoa</taxon>
        <taxon>Nematoda</taxon>
        <taxon>Enoplea</taxon>
        <taxon>Dorylaimia</taxon>
        <taxon>Dioctophymatida</taxon>
        <taxon>Dioctophymatoidea</taxon>
        <taxon>Soboliphymatidae</taxon>
        <taxon>Soboliphyme</taxon>
    </lineage>
</organism>
<dbReference type="Proteomes" id="UP000270296">
    <property type="component" value="Unassembled WGS sequence"/>
</dbReference>
<reference evidence="6" key="1">
    <citation type="submission" date="2016-06" db="UniProtKB">
        <authorList>
            <consortium name="WormBaseParasite"/>
        </authorList>
    </citation>
    <scope>IDENTIFICATION</scope>
</reference>
<keyword evidence="5" id="KW-1185">Reference proteome</keyword>
<dbReference type="SMART" id="SM00254">
    <property type="entry name" value="ShKT"/>
    <property type="match status" value="1"/>
</dbReference>
<feature type="domain" description="ShKT" evidence="3">
    <location>
        <begin position="64"/>
        <end position="98"/>
    </location>
</feature>
<dbReference type="InterPro" id="IPR003582">
    <property type="entry name" value="ShKT_dom"/>
</dbReference>
<dbReference type="AlphaFoldDB" id="A0A183JB62"/>
<dbReference type="WBParaSite" id="SBAD_0001352601-mRNA-1">
    <property type="protein sequence ID" value="SBAD_0001352601-mRNA-1"/>
    <property type="gene ID" value="SBAD_0001352601"/>
</dbReference>
<evidence type="ECO:0000256" key="2">
    <source>
        <dbReference type="SAM" id="SignalP"/>
    </source>
</evidence>
<proteinExistence type="predicted"/>
<feature type="chain" id="PRO_5043140512" evidence="2">
    <location>
        <begin position="23"/>
        <end position="149"/>
    </location>
</feature>
<name>A0A183JB62_9BILA</name>
<evidence type="ECO:0000313" key="6">
    <source>
        <dbReference type="WBParaSite" id="SBAD_0001352601-mRNA-1"/>
    </source>
</evidence>
<feature type="signal peptide" evidence="2">
    <location>
        <begin position="1"/>
        <end position="22"/>
    </location>
</feature>
<evidence type="ECO:0000313" key="5">
    <source>
        <dbReference type="Proteomes" id="UP000270296"/>
    </source>
</evidence>
<dbReference type="EMBL" id="UZAM01020292">
    <property type="protein sequence ID" value="VDP54167.1"/>
    <property type="molecule type" value="Genomic_DNA"/>
</dbReference>
<reference evidence="4 5" key="2">
    <citation type="submission" date="2018-11" db="EMBL/GenBank/DDBJ databases">
        <authorList>
            <consortium name="Pathogen Informatics"/>
        </authorList>
    </citation>
    <scope>NUCLEOTIDE SEQUENCE [LARGE SCALE GENOMIC DNA]</scope>
</reference>
<dbReference type="Pfam" id="PF01549">
    <property type="entry name" value="ShK"/>
    <property type="match status" value="1"/>
</dbReference>
<evidence type="ECO:0000256" key="1">
    <source>
        <dbReference type="PROSITE-ProRule" id="PRU01005"/>
    </source>
</evidence>
<comment type="caution">
    <text evidence="1">Lacks conserved residue(s) required for the propagation of feature annotation.</text>
</comment>
<gene>
    <name evidence="4" type="ORF">SBAD_LOCUS13110</name>
</gene>